<reference evidence="3 4" key="1">
    <citation type="submission" date="2014-04" db="EMBL/GenBank/DDBJ databases">
        <authorList>
            <consortium name="DOE Joint Genome Institute"/>
            <person name="Kuo A."/>
            <person name="Kohler A."/>
            <person name="Nagy L.G."/>
            <person name="Floudas D."/>
            <person name="Copeland A."/>
            <person name="Barry K.W."/>
            <person name="Cichocki N."/>
            <person name="Veneault-Fourrey C."/>
            <person name="LaButti K."/>
            <person name="Lindquist E.A."/>
            <person name="Lipzen A."/>
            <person name="Lundell T."/>
            <person name="Morin E."/>
            <person name="Murat C."/>
            <person name="Sun H."/>
            <person name="Tunlid A."/>
            <person name="Henrissat B."/>
            <person name="Grigoriev I.V."/>
            <person name="Hibbett D.S."/>
            <person name="Martin F."/>
            <person name="Nordberg H.P."/>
            <person name="Cantor M.N."/>
            <person name="Hua S.X."/>
        </authorList>
    </citation>
    <scope>NUCLEOTIDE SEQUENCE [LARGE SCALE GENOMIC DNA]</scope>
    <source>
        <strain evidence="3 4">LaAM-08-1</strain>
    </source>
</reference>
<dbReference type="STRING" id="1095629.A0A0C9Y5V4"/>
<organism evidence="3 4">
    <name type="scientific">Laccaria amethystina LaAM-08-1</name>
    <dbReference type="NCBI Taxonomy" id="1095629"/>
    <lineage>
        <taxon>Eukaryota</taxon>
        <taxon>Fungi</taxon>
        <taxon>Dikarya</taxon>
        <taxon>Basidiomycota</taxon>
        <taxon>Agaricomycotina</taxon>
        <taxon>Agaricomycetes</taxon>
        <taxon>Agaricomycetidae</taxon>
        <taxon>Agaricales</taxon>
        <taxon>Agaricineae</taxon>
        <taxon>Hydnangiaceae</taxon>
        <taxon>Laccaria</taxon>
    </lineage>
</organism>
<feature type="transmembrane region" description="Helical" evidence="2">
    <location>
        <begin position="16"/>
        <end position="35"/>
    </location>
</feature>
<evidence type="ECO:0000313" key="4">
    <source>
        <dbReference type="Proteomes" id="UP000054477"/>
    </source>
</evidence>
<evidence type="ECO:0000256" key="1">
    <source>
        <dbReference type="SAM" id="MobiDB-lite"/>
    </source>
</evidence>
<dbReference type="AlphaFoldDB" id="A0A0C9Y5V4"/>
<keyword evidence="2" id="KW-0812">Transmembrane</keyword>
<dbReference type="HOGENOM" id="CLU_1082078_0_0_1"/>
<feature type="compositionally biased region" description="Polar residues" evidence="1">
    <location>
        <begin position="184"/>
        <end position="202"/>
    </location>
</feature>
<keyword evidence="2" id="KW-0472">Membrane</keyword>
<evidence type="ECO:0000313" key="3">
    <source>
        <dbReference type="EMBL" id="KIK09359.1"/>
    </source>
</evidence>
<gene>
    <name evidence="3" type="ORF">K443DRAFT_83498</name>
</gene>
<feature type="region of interest" description="Disordered" evidence="1">
    <location>
        <begin position="167"/>
        <end position="216"/>
    </location>
</feature>
<protein>
    <submittedName>
        <fullName evidence="3">Uncharacterized protein</fullName>
    </submittedName>
</protein>
<sequence length="216" mass="23535">MWNTTQPRFRPCYRRALVRFLGVSVAATLGTYTWYQSSHLKKEVDAVRTAKTHLDQTYKSLPGYQTDAVEAFSSFLQAAKPYIAVLPNADVIVDRVFSSVKDVVNSYPEEANIIAAQAYQEIQDIVQRGDKGSVAGALKILGVLKRCAGQLLALKVQSAAENLPKLDEEKVIPTGPPQKVEEVQSITGNLLSGSKDNTSSDITPVKTGTEDDDSSS</sequence>
<keyword evidence="2" id="KW-1133">Transmembrane helix</keyword>
<proteinExistence type="predicted"/>
<evidence type="ECO:0000256" key="2">
    <source>
        <dbReference type="SAM" id="Phobius"/>
    </source>
</evidence>
<name>A0A0C9Y5V4_9AGAR</name>
<reference evidence="4" key="2">
    <citation type="submission" date="2015-01" db="EMBL/GenBank/DDBJ databases">
        <title>Evolutionary Origins and Diversification of the Mycorrhizal Mutualists.</title>
        <authorList>
            <consortium name="DOE Joint Genome Institute"/>
            <consortium name="Mycorrhizal Genomics Consortium"/>
            <person name="Kohler A."/>
            <person name="Kuo A."/>
            <person name="Nagy L.G."/>
            <person name="Floudas D."/>
            <person name="Copeland A."/>
            <person name="Barry K.W."/>
            <person name="Cichocki N."/>
            <person name="Veneault-Fourrey C."/>
            <person name="LaButti K."/>
            <person name="Lindquist E.A."/>
            <person name="Lipzen A."/>
            <person name="Lundell T."/>
            <person name="Morin E."/>
            <person name="Murat C."/>
            <person name="Riley R."/>
            <person name="Ohm R."/>
            <person name="Sun H."/>
            <person name="Tunlid A."/>
            <person name="Henrissat B."/>
            <person name="Grigoriev I.V."/>
            <person name="Hibbett D.S."/>
            <person name="Martin F."/>
        </authorList>
    </citation>
    <scope>NUCLEOTIDE SEQUENCE [LARGE SCALE GENOMIC DNA]</scope>
    <source>
        <strain evidence="4">LaAM-08-1</strain>
    </source>
</reference>
<dbReference type="EMBL" id="KN838539">
    <property type="protein sequence ID" value="KIK09359.1"/>
    <property type="molecule type" value="Genomic_DNA"/>
</dbReference>
<accession>A0A0C9Y5V4</accession>
<dbReference type="OrthoDB" id="3060772at2759"/>
<dbReference type="Proteomes" id="UP000054477">
    <property type="component" value="Unassembled WGS sequence"/>
</dbReference>
<keyword evidence="4" id="KW-1185">Reference proteome</keyword>